<dbReference type="AlphaFoldDB" id="A0AAP7W5X8"/>
<dbReference type="Gene3D" id="3.40.1350.10">
    <property type="match status" value="1"/>
</dbReference>
<reference evidence="2 3" key="1">
    <citation type="submission" date="2016-12" db="EMBL/GenBank/DDBJ databases">
        <title>Genome Sequences of Twelve Sporeforming Bacillus Species Isolated from Foods.</title>
        <authorList>
            <person name="De Jong A."/>
            <person name="Holsappel S."/>
            <person name="Kuipers O.P."/>
        </authorList>
    </citation>
    <scope>NUCLEOTIDE SEQUENCE [LARGE SCALE GENOMIC DNA]</scope>
    <source>
        <strain evidence="2 3">S3E15</strain>
    </source>
</reference>
<gene>
    <name evidence="2" type="ORF">S3E15_01613</name>
</gene>
<sequence>MSKKRTSKIDKWIKEGQGTGSGRDYQPCLEIQDDPSLDRSVGFKKYKNRQIA</sequence>
<accession>A0AAP7W5X8</accession>
<name>A0AAP7W5X8_BACMY</name>
<evidence type="ECO:0008006" key="4">
    <source>
        <dbReference type="Google" id="ProtNLM"/>
    </source>
</evidence>
<organism evidence="2 3">
    <name type="scientific">Bacillus mycoides</name>
    <dbReference type="NCBI Taxonomy" id="1405"/>
    <lineage>
        <taxon>Bacteria</taxon>
        <taxon>Bacillati</taxon>
        <taxon>Bacillota</taxon>
        <taxon>Bacilli</taxon>
        <taxon>Bacillales</taxon>
        <taxon>Bacillaceae</taxon>
        <taxon>Bacillus</taxon>
        <taxon>Bacillus cereus group</taxon>
    </lineage>
</organism>
<comment type="caution">
    <text evidence="2">The sequence shown here is derived from an EMBL/GenBank/DDBJ whole genome shotgun (WGS) entry which is preliminary data.</text>
</comment>
<dbReference type="InterPro" id="IPR011856">
    <property type="entry name" value="tRNA_endonuc-like_dom_sf"/>
</dbReference>
<evidence type="ECO:0000256" key="1">
    <source>
        <dbReference type="SAM" id="MobiDB-lite"/>
    </source>
</evidence>
<dbReference type="SUPFAM" id="SSF52980">
    <property type="entry name" value="Restriction endonuclease-like"/>
    <property type="match status" value="1"/>
</dbReference>
<feature type="region of interest" description="Disordered" evidence="1">
    <location>
        <begin position="1"/>
        <end position="52"/>
    </location>
</feature>
<evidence type="ECO:0000313" key="3">
    <source>
        <dbReference type="Proteomes" id="UP000194131"/>
    </source>
</evidence>
<evidence type="ECO:0000313" key="2">
    <source>
        <dbReference type="EMBL" id="OSX90754.1"/>
    </source>
</evidence>
<feature type="compositionally biased region" description="Basic residues" evidence="1">
    <location>
        <begin position="42"/>
        <end position="52"/>
    </location>
</feature>
<dbReference type="Proteomes" id="UP000194131">
    <property type="component" value="Unassembled WGS sequence"/>
</dbReference>
<dbReference type="InterPro" id="IPR011335">
    <property type="entry name" value="Restrct_endonuc-II-like"/>
</dbReference>
<proteinExistence type="predicted"/>
<dbReference type="GO" id="GO:0003676">
    <property type="term" value="F:nucleic acid binding"/>
    <property type="evidence" value="ECO:0007669"/>
    <property type="project" value="InterPro"/>
</dbReference>
<dbReference type="EMBL" id="MRWU01000015">
    <property type="protein sequence ID" value="OSX90754.1"/>
    <property type="molecule type" value="Genomic_DNA"/>
</dbReference>
<protein>
    <recommendedName>
        <fullName evidence="4">Transposase</fullName>
    </recommendedName>
</protein>